<protein>
    <submittedName>
        <fullName evidence="10">Nuclear pore complex protein Nup88</fullName>
    </submittedName>
</protein>
<dbReference type="Proteomes" id="UP000504606">
    <property type="component" value="Unplaced"/>
</dbReference>
<feature type="coiled-coil region" evidence="8">
    <location>
        <begin position="580"/>
        <end position="653"/>
    </location>
</feature>
<name>A0A9C6X3A5_FRAOC</name>
<proteinExistence type="predicted"/>
<keyword evidence="5" id="KW-0811">Translocation</keyword>
<dbReference type="GO" id="GO:0017056">
    <property type="term" value="F:structural constituent of nuclear pore"/>
    <property type="evidence" value="ECO:0007669"/>
    <property type="project" value="InterPro"/>
</dbReference>
<keyword evidence="2" id="KW-0813">Transport</keyword>
<evidence type="ECO:0000256" key="2">
    <source>
        <dbReference type="ARBA" id="ARBA00022448"/>
    </source>
</evidence>
<evidence type="ECO:0000256" key="8">
    <source>
        <dbReference type="SAM" id="Coils"/>
    </source>
</evidence>
<dbReference type="RefSeq" id="XP_052128302.1">
    <property type="nucleotide sequence ID" value="XM_052272342.1"/>
</dbReference>
<dbReference type="GO" id="GO:0000056">
    <property type="term" value="P:ribosomal small subunit export from nucleus"/>
    <property type="evidence" value="ECO:0007669"/>
    <property type="project" value="InterPro"/>
</dbReference>
<feature type="coiled-coil region" evidence="8">
    <location>
        <begin position="715"/>
        <end position="742"/>
    </location>
</feature>
<dbReference type="SUPFAM" id="SSF50978">
    <property type="entry name" value="WD40 repeat-like"/>
    <property type="match status" value="1"/>
</dbReference>
<keyword evidence="3" id="KW-0509">mRNA transport</keyword>
<dbReference type="GeneID" id="113205807"/>
<keyword evidence="4" id="KW-0653">Protein transport</keyword>
<dbReference type="InterPro" id="IPR019321">
    <property type="entry name" value="Nucleoporin_Nup88"/>
</dbReference>
<dbReference type="KEGG" id="foc:113205807"/>
<dbReference type="PANTHER" id="PTHR13257">
    <property type="entry name" value="NUCLEOPORIN NUP84-RELATED"/>
    <property type="match status" value="1"/>
</dbReference>
<gene>
    <name evidence="10" type="primary">LOC113205807</name>
</gene>
<dbReference type="GO" id="GO:0000055">
    <property type="term" value="P:ribosomal large subunit export from nucleus"/>
    <property type="evidence" value="ECO:0007669"/>
    <property type="project" value="InterPro"/>
</dbReference>
<dbReference type="GO" id="GO:0005643">
    <property type="term" value="C:nuclear pore"/>
    <property type="evidence" value="ECO:0007669"/>
    <property type="project" value="UniProtKB-SubCell"/>
</dbReference>
<evidence type="ECO:0000256" key="4">
    <source>
        <dbReference type="ARBA" id="ARBA00022927"/>
    </source>
</evidence>
<evidence type="ECO:0000256" key="6">
    <source>
        <dbReference type="ARBA" id="ARBA00023132"/>
    </source>
</evidence>
<reference evidence="10" key="1">
    <citation type="journal article" date="2018" name="Proc. Natl. Acad. Sci. U.S.A.">
        <title>Phylogenomics and the evolution of hemipteroid insects.</title>
        <authorList>
            <person name="Johnson K.P."/>
            <person name="Dietrich C.H."/>
            <person name="Friedrich F."/>
            <person name="Beutel R.G."/>
            <person name="Wipfler B."/>
            <person name="Peters R.S."/>
            <person name="Allen J.M."/>
            <person name="Petersen M."/>
            <person name="Donath A."/>
            <person name="Walden K.K."/>
            <person name="Kozlov A.M."/>
            <person name="Podsiadlowski L."/>
            <person name="Mayer C."/>
            <person name="Meusemann K."/>
            <person name="Vasilikopoulos A."/>
            <person name="Waterhouse R.M."/>
            <person name="Cameron S.L."/>
            <person name="Weirauch C."/>
            <person name="Swanson D.R."/>
            <person name="Percy D.M."/>
            <person name="Hardy N.B."/>
            <person name="Terry I."/>
            <person name="Liu S."/>
            <person name="Zhou X."/>
            <person name="Misof B."/>
            <person name="Robertson H.M."/>
            <person name="Yoshizawa K."/>
        </authorList>
    </citation>
    <scope>NUCLEOTIDE SEQUENCE</scope>
    <source>
        <tissue evidence="10">Whole organism</tissue>
    </source>
</reference>
<keyword evidence="8" id="KW-0175">Coiled coil</keyword>
<dbReference type="InterPro" id="IPR037700">
    <property type="entry name" value="NUP88/NUP82"/>
</dbReference>
<evidence type="ECO:0000313" key="9">
    <source>
        <dbReference type="Proteomes" id="UP000504606"/>
    </source>
</evidence>
<reference evidence="10" key="2">
    <citation type="submission" date="2025-08" db="UniProtKB">
        <authorList>
            <consortium name="RefSeq"/>
        </authorList>
    </citation>
    <scope>IDENTIFICATION</scope>
    <source>
        <tissue evidence="10">Whole organism</tissue>
    </source>
</reference>
<evidence type="ECO:0000256" key="5">
    <source>
        <dbReference type="ARBA" id="ARBA00023010"/>
    </source>
</evidence>
<dbReference type="InterPro" id="IPR036322">
    <property type="entry name" value="WD40_repeat_dom_sf"/>
</dbReference>
<sequence length="745" mass="82919">MALSTDRLNLNNHEIFRKIRERLPNQQLKTKNLMVCSDDMLFVWDPVEECLLTLSLRSPDREGCPEERAFQTLLPQSPPSFPVERIRCSDTGRQVALYGPRGVAVLDVPRRWDLSGKFQQGSKTCRCRTVLAAPAVEVRQVRWHPGSPADSHLLVLTSDNSLRLYNSSANPEIRQLQVVHLGRAPIGGIMSSSKLPLLGGLGETAVDFDFAPPLTLKGKRTTAGGRTADADVEWPIMVLRGNGDVYSVLVPLAAKDGGALPRPVVRGPLTMYPPADDNYGVDACSVLVLQTSPPLLVVATSAGTLYHCLLLSPEDGGGDAADLSLRDLSIRDLRDLSAVDDEDALRKEVSKMWTSVANNSLAGQPVLHVFESVELELGLSLDDDLLGDVSFNCPLHLQNHPTSNDRYLVSHEAGIHILFLPIVAQLTKFVNASDDYAESCLPKFDSQSNSVAEYLLCTRVCGGGNGNVPSESSTTSPILGLALSSAPATLIALLAGGEVVSLLLSSLHLPSISSQSILSLNSLTGNPKLNEEAFDEHIRKLLKHRGTLPIFKFEEKAMSSPQEALKFINRGTQLLYEKYFQRHEQAHEDIENRMKRLQRIKEHQLSDLSNLEKERSDLKSKVEVLVEKLNEMKKKQEELSDRAERVLRNANMKQPQVSNAEVQMRKDLSTKQIKLVEMREKLDKIRKYSMDQKSQLDRWNLHQKKRVVPMNDTHQDVIKNNLKQMREELSSLVEKVKSSQTELEL</sequence>
<organism evidence="9 10">
    <name type="scientific">Frankliniella occidentalis</name>
    <name type="common">Western flower thrips</name>
    <name type="synonym">Euthrips occidentalis</name>
    <dbReference type="NCBI Taxonomy" id="133901"/>
    <lineage>
        <taxon>Eukaryota</taxon>
        <taxon>Metazoa</taxon>
        <taxon>Ecdysozoa</taxon>
        <taxon>Arthropoda</taxon>
        <taxon>Hexapoda</taxon>
        <taxon>Insecta</taxon>
        <taxon>Pterygota</taxon>
        <taxon>Neoptera</taxon>
        <taxon>Paraneoptera</taxon>
        <taxon>Thysanoptera</taxon>
        <taxon>Terebrantia</taxon>
        <taxon>Thripoidea</taxon>
        <taxon>Thripidae</taxon>
        <taxon>Frankliniella</taxon>
    </lineage>
</organism>
<evidence type="ECO:0000256" key="1">
    <source>
        <dbReference type="ARBA" id="ARBA00004567"/>
    </source>
</evidence>
<dbReference type="AlphaFoldDB" id="A0A9C6X3A5"/>
<dbReference type="GO" id="GO:0006406">
    <property type="term" value="P:mRNA export from nucleus"/>
    <property type="evidence" value="ECO:0007669"/>
    <property type="project" value="TreeGrafter"/>
</dbReference>
<keyword evidence="6" id="KW-0906">Nuclear pore complex</keyword>
<dbReference type="PANTHER" id="PTHR13257:SF0">
    <property type="entry name" value="NUCLEAR PORE COMPLEX PROTEIN NUP88"/>
    <property type="match status" value="1"/>
</dbReference>
<accession>A0A9C6X3A5</accession>
<keyword evidence="7" id="KW-0539">Nucleus</keyword>
<evidence type="ECO:0000256" key="7">
    <source>
        <dbReference type="ARBA" id="ARBA00023242"/>
    </source>
</evidence>
<dbReference type="OrthoDB" id="341482at2759"/>
<dbReference type="Pfam" id="PF10168">
    <property type="entry name" value="Nup88"/>
    <property type="match status" value="1"/>
</dbReference>
<comment type="subcellular location">
    <subcellularLocation>
        <location evidence="1">Nucleus</location>
        <location evidence="1">Nuclear pore complex</location>
    </subcellularLocation>
</comment>
<dbReference type="GO" id="GO:0006606">
    <property type="term" value="P:protein import into nucleus"/>
    <property type="evidence" value="ECO:0007669"/>
    <property type="project" value="TreeGrafter"/>
</dbReference>
<evidence type="ECO:0000313" key="10">
    <source>
        <dbReference type="RefSeq" id="XP_052128302.1"/>
    </source>
</evidence>
<evidence type="ECO:0000256" key="3">
    <source>
        <dbReference type="ARBA" id="ARBA00022816"/>
    </source>
</evidence>
<keyword evidence="9" id="KW-1185">Reference proteome</keyword>